<dbReference type="NCBIfam" id="TIGR01186">
    <property type="entry name" value="proV"/>
    <property type="match status" value="1"/>
</dbReference>
<sequence length="379" mass="42227">MIKFESVSKVYDSGFQAVKSLSFEIQEGELLVLIGPSGSGKSTTMKMINRINPHSSGRITINGKDITSYNVAELRRNIGYVIQQIGLFPHYTIEKNISIVPQLKGWDKQDIKSRVKELLELVGLDPVIHATRYPKELSGGQQQRVGIARALAANPDIILMDEPFSALDPLTREQLQGELITLHKKLKKTIVFVTHDIDEALKMGDRIAIMKDGDILQIDTPEKLLHEPTHGFVEDFIGKHRITQNPELMPVTEIMAESIVTSSPQKSPERAISLIRQRKITNLIIQDTDGRLIGIVSAYDLLKKLGTVKTIDEIMQPAEPYLLNTATAKDAIVLIDVAPFGMIPIVDKDHKLVGLVTRGSLLSALSSQWIETEEEDQDE</sequence>
<evidence type="ECO:0000259" key="12">
    <source>
        <dbReference type="PROSITE" id="PS51371"/>
    </source>
</evidence>
<dbReference type="PROSITE" id="PS50893">
    <property type="entry name" value="ABC_TRANSPORTER_2"/>
    <property type="match status" value="1"/>
</dbReference>
<dbReference type="PANTHER" id="PTHR43869">
    <property type="entry name" value="GLYCINE BETAINE/PROLINE BETAINE TRANSPORT SYSTEM ATP-BINDING PROTEIN PROV"/>
    <property type="match status" value="1"/>
</dbReference>
<dbReference type="PANTHER" id="PTHR43869:SF1">
    <property type="entry name" value="GLYCINE BETAINE_PROLINE BETAINE TRANSPORT SYSTEM ATP-BINDING PROTEIN PROV"/>
    <property type="match status" value="1"/>
</dbReference>
<evidence type="ECO:0000259" key="11">
    <source>
        <dbReference type="PROSITE" id="PS50893"/>
    </source>
</evidence>
<dbReference type="Pfam" id="PF00005">
    <property type="entry name" value="ABC_tran"/>
    <property type="match status" value="1"/>
</dbReference>
<evidence type="ECO:0000256" key="6">
    <source>
        <dbReference type="ARBA" id="ARBA00023122"/>
    </source>
</evidence>
<dbReference type="InterPro" id="IPR027417">
    <property type="entry name" value="P-loop_NTPase"/>
</dbReference>
<comment type="subcellular location">
    <subcellularLocation>
        <location evidence="10">Cell inner membrane</location>
        <topology evidence="10">Peripheral membrane protein</topology>
    </subcellularLocation>
</comment>
<dbReference type="EC" id="7.6.2.9" evidence="10"/>
<reference evidence="13 14" key="1">
    <citation type="submission" date="2014-02" db="EMBL/GenBank/DDBJ databases">
        <title>Draft genome sequence of Lysinibacillus manganicus DSM 26584T.</title>
        <authorList>
            <person name="Zhang F."/>
            <person name="Wang G."/>
            <person name="Zhang L."/>
        </authorList>
    </citation>
    <scope>NUCLEOTIDE SEQUENCE [LARGE SCALE GENOMIC DNA]</scope>
    <source>
        <strain evidence="13 14">DSM 26584</strain>
    </source>
</reference>
<dbReference type="SMART" id="SM00382">
    <property type="entry name" value="AAA"/>
    <property type="match status" value="1"/>
</dbReference>
<dbReference type="InterPro" id="IPR017871">
    <property type="entry name" value="ABC_transporter-like_CS"/>
</dbReference>
<dbReference type="InterPro" id="IPR003439">
    <property type="entry name" value="ABC_transporter-like_ATP-bd"/>
</dbReference>
<feature type="domain" description="ABC transporter" evidence="11">
    <location>
        <begin position="2"/>
        <end position="237"/>
    </location>
</feature>
<dbReference type="FunFam" id="3.40.50.300:FF:000425">
    <property type="entry name" value="Probable ABC transporter, ATP-binding subunit"/>
    <property type="match status" value="1"/>
</dbReference>
<evidence type="ECO:0000256" key="3">
    <source>
        <dbReference type="ARBA" id="ARBA00022741"/>
    </source>
</evidence>
<dbReference type="GO" id="GO:0005886">
    <property type="term" value="C:plasma membrane"/>
    <property type="evidence" value="ECO:0007669"/>
    <property type="project" value="UniProtKB-SubCell"/>
</dbReference>
<comment type="caution">
    <text evidence="13">The sequence shown here is derived from an EMBL/GenBank/DDBJ whole genome shotgun (WGS) entry which is preliminary data.</text>
</comment>
<organism evidence="13 14">
    <name type="scientific">Ureibacillus manganicus DSM 26584</name>
    <dbReference type="NCBI Taxonomy" id="1384049"/>
    <lineage>
        <taxon>Bacteria</taxon>
        <taxon>Bacillati</taxon>
        <taxon>Bacillota</taxon>
        <taxon>Bacilli</taxon>
        <taxon>Bacillales</taxon>
        <taxon>Caryophanaceae</taxon>
        <taxon>Ureibacillus</taxon>
    </lineage>
</organism>
<keyword evidence="10" id="KW-1003">Cell membrane</keyword>
<dbReference type="AlphaFoldDB" id="A0A0A3I1K9"/>
<evidence type="ECO:0000256" key="8">
    <source>
        <dbReference type="ARBA" id="ARBA00063934"/>
    </source>
</evidence>
<dbReference type="eggNOG" id="COG1125">
    <property type="taxonomic scope" value="Bacteria"/>
</dbReference>
<dbReference type="InterPro" id="IPR005892">
    <property type="entry name" value="Gly-betaine_transp_ATP-bd"/>
</dbReference>
<dbReference type="GO" id="GO:0015418">
    <property type="term" value="F:ABC-type quaternary ammonium compound transporting activity"/>
    <property type="evidence" value="ECO:0007669"/>
    <property type="project" value="UniProtKB-EC"/>
</dbReference>
<keyword evidence="3 10" id="KW-0547">Nucleotide-binding</keyword>
<dbReference type="Pfam" id="PF00571">
    <property type="entry name" value="CBS"/>
    <property type="match status" value="2"/>
</dbReference>
<protein>
    <recommendedName>
        <fullName evidence="10">Quaternary amine transport ATP-binding protein</fullName>
        <ecNumber evidence="10">7.6.2.9</ecNumber>
    </recommendedName>
</protein>
<keyword evidence="2 10" id="KW-0813">Transport</keyword>
<accession>A0A0A3I1K9</accession>
<keyword evidence="10" id="KW-0997">Cell inner membrane</keyword>
<evidence type="ECO:0000313" key="14">
    <source>
        <dbReference type="Proteomes" id="UP000030416"/>
    </source>
</evidence>
<keyword evidence="5" id="KW-0029">Amino-acid transport</keyword>
<evidence type="ECO:0000256" key="4">
    <source>
        <dbReference type="ARBA" id="ARBA00022840"/>
    </source>
</evidence>
<comment type="subunit">
    <text evidence="8">The complex is composed of two ATP-binding proteins (OpuCA), two transmembrane proteins (OpuCB and OpuCD) and a solute-binding protein (OpuCC).</text>
</comment>
<keyword evidence="6 9" id="KW-0129">CBS domain</keyword>
<gene>
    <name evidence="13" type="ORF">CD29_14895</name>
</gene>
<proteinExistence type="inferred from homology"/>
<dbReference type="Gene3D" id="3.10.580.10">
    <property type="entry name" value="CBS-domain"/>
    <property type="match status" value="1"/>
</dbReference>
<comment type="similarity">
    <text evidence="1 10">Belongs to the ABC transporter superfamily.</text>
</comment>
<dbReference type="Gene3D" id="3.40.50.300">
    <property type="entry name" value="P-loop containing nucleotide triphosphate hydrolases"/>
    <property type="match status" value="1"/>
</dbReference>
<dbReference type="PROSITE" id="PS00211">
    <property type="entry name" value="ABC_TRANSPORTER_1"/>
    <property type="match status" value="1"/>
</dbReference>
<dbReference type="InterPro" id="IPR046342">
    <property type="entry name" value="CBS_dom_sf"/>
</dbReference>
<dbReference type="InterPro" id="IPR000644">
    <property type="entry name" value="CBS_dom"/>
</dbReference>
<dbReference type="RefSeq" id="WP_036188263.1">
    <property type="nucleotide sequence ID" value="NZ_AVDA01000019.1"/>
</dbReference>
<dbReference type="InterPro" id="IPR003593">
    <property type="entry name" value="AAA+_ATPase"/>
</dbReference>
<dbReference type="Proteomes" id="UP000030416">
    <property type="component" value="Unassembled WGS sequence"/>
</dbReference>
<dbReference type="GO" id="GO:0031460">
    <property type="term" value="P:glycine betaine transport"/>
    <property type="evidence" value="ECO:0007669"/>
    <property type="project" value="InterPro"/>
</dbReference>
<dbReference type="PROSITE" id="PS51371">
    <property type="entry name" value="CBS"/>
    <property type="match status" value="2"/>
</dbReference>
<feature type="domain" description="CBS" evidence="12">
    <location>
        <begin position="315"/>
        <end position="372"/>
    </location>
</feature>
<dbReference type="SUPFAM" id="SSF54631">
    <property type="entry name" value="CBS-domain pair"/>
    <property type="match status" value="1"/>
</dbReference>
<evidence type="ECO:0000256" key="10">
    <source>
        <dbReference type="RuleBase" id="RU369116"/>
    </source>
</evidence>
<dbReference type="GO" id="GO:0006865">
    <property type="term" value="P:amino acid transport"/>
    <property type="evidence" value="ECO:0007669"/>
    <property type="project" value="UniProtKB-UniRule"/>
</dbReference>
<dbReference type="SUPFAM" id="SSF52540">
    <property type="entry name" value="P-loop containing nucleoside triphosphate hydrolases"/>
    <property type="match status" value="1"/>
</dbReference>
<dbReference type="GO" id="GO:0016887">
    <property type="term" value="F:ATP hydrolysis activity"/>
    <property type="evidence" value="ECO:0007669"/>
    <property type="project" value="UniProtKB-UniRule"/>
</dbReference>
<keyword evidence="10" id="KW-0472">Membrane</keyword>
<dbReference type="SMART" id="SM00116">
    <property type="entry name" value="CBS"/>
    <property type="match status" value="2"/>
</dbReference>
<comment type="catalytic activity">
    <reaction evidence="7">
        <text>a quaternary ammonium(out) + ATP + H2O = a quaternary ammonium(in) + ADP + phosphate + H(+)</text>
        <dbReference type="Rhea" id="RHEA:11036"/>
        <dbReference type="ChEBI" id="CHEBI:15377"/>
        <dbReference type="ChEBI" id="CHEBI:15378"/>
        <dbReference type="ChEBI" id="CHEBI:30616"/>
        <dbReference type="ChEBI" id="CHEBI:35267"/>
        <dbReference type="ChEBI" id="CHEBI:43474"/>
        <dbReference type="ChEBI" id="CHEBI:456216"/>
        <dbReference type="EC" id="7.6.2.9"/>
    </reaction>
</comment>
<dbReference type="OrthoDB" id="9802264at2"/>
<dbReference type="STRING" id="1384049.CD29_14895"/>
<evidence type="ECO:0000256" key="2">
    <source>
        <dbReference type="ARBA" id="ARBA00022448"/>
    </source>
</evidence>
<evidence type="ECO:0000313" key="13">
    <source>
        <dbReference type="EMBL" id="KGR77355.1"/>
    </source>
</evidence>
<evidence type="ECO:0000256" key="1">
    <source>
        <dbReference type="ARBA" id="ARBA00005417"/>
    </source>
</evidence>
<dbReference type="InterPro" id="IPR051921">
    <property type="entry name" value="ABC_osmolyte_uptake_ATP-bind"/>
</dbReference>
<comment type="subunit">
    <text evidence="10">The complex is probably composed of two ATP-binding proteins, two transmembrane proteins and a solute-binding protein.</text>
</comment>
<keyword evidence="14" id="KW-1185">Reference proteome</keyword>
<dbReference type="GO" id="GO:0005524">
    <property type="term" value="F:ATP binding"/>
    <property type="evidence" value="ECO:0007669"/>
    <property type="project" value="UniProtKB-UniRule"/>
</dbReference>
<evidence type="ECO:0000256" key="5">
    <source>
        <dbReference type="ARBA" id="ARBA00022970"/>
    </source>
</evidence>
<feature type="domain" description="CBS" evidence="12">
    <location>
        <begin position="255"/>
        <end position="313"/>
    </location>
</feature>
<evidence type="ECO:0000256" key="9">
    <source>
        <dbReference type="PROSITE-ProRule" id="PRU00703"/>
    </source>
</evidence>
<evidence type="ECO:0000256" key="7">
    <source>
        <dbReference type="ARBA" id="ARBA00052482"/>
    </source>
</evidence>
<dbReference type="EMBL" id="JPVN01000019">
    <property type="protein sequence ID" value="KGR77355.1"/>
    <property type="molecule type" value="Genomic_DNA"/>
</dbReference>
<keyword evidence="4 10" id="KW-0067">ATP-binding</keyword>
<name>A0A0A3I1K9_9BACL</name>